<dbReference type="Proteomes" id="UP001145114">
    <property type="component" value="Unassembled WGS sequence"/>
</dbReference>
<keyword evidence="2" id="KW-1185">Reference proteome</keyword>
<dbReference type="EMBL" id="JAMZIH010006654">
    <property type="protein sequence ID" value="KAJ1673707.1"/>
    <property type="molecule type" value="Genomic_DNA"/>
</dbReference>
<proteinExistence type="predicted"/>
<name>A0ACC1HEN9_9FUNG</name>
<comment type="caution">
    <text evidence="1">The sequence shown here is derived from an EMBL/GenBank/DDBJ whole genome shotgun (WGS) entry which is preliminary data.</text>
</comment>
<protein>
    <submittedName>
        <fullName evidence="1">Uncharacterized protein</fullName>
    </submittedName>
</protein>
<feature type="non-terminal residue" evidence="1">
    <location>
        <position position="589"/>
    </location>
</feature>
<sequence>MTPQAKVVFGVNVLRAWARIFAATYYNAQNSPIIPLVFPMLTRLCGQWLDAIKDAIVLSALDYQARASPHKGQTSPADLTLASMLSNGLCLGLESMVVDVAYPTIVPAFKQLVLDVVPVLDTLLRPIEDHRKTLSLSDAAAVEDARHQIMDWLTSPVLPSSAATEADRDYNNATALFAFLAQQYLLEPHLLRASFRDRQCSAPVVLTTGLDARAWAEPGSLKWDEILCDRSCLDAVSSALQVMSAIAEHVDIGLLSELQEPVPPPGEEISRARGAAIAASTLWSRAISPILAGTQAILEGRLPAATGADDATTRRIVDGVRRAVLTLASGLFRAFANCLEPAGLESWLLLPSDVIDPTMDAFNRTIDSILSADGRMVLGDVMLIANNALESWKARANRQEMAQEPATVDDEIVIGGTVRLFVDLATRVIPEYQQYTRELIGPGLALLEDTLFSGHLKDGIASHQHLASAYRTLLKAFGGAQSHRSGTHSAGAILASRDNDLDTFEEAGSCAREASVTMGEAAASLQQSWARWCSHWLNERLAKTFGSLDQQDSPLELYRQATELMTEALVHSAYRWSPGASLLRAFIDQ</sequence>
<reference evidence="1" key="1">
    <citation type="submission" date="2022-06" db="EMBL/GenBank/DDBJ databases">
        <title>Phylogenomic reconstructions and comparative analyses of Kickxellomycotina fungi.</title>
        <authorList>
            <person name="Reynolds N.K."/>
            <person name="Stajich J.E."/>
            <person name="Barry K."/>
            <person name="Grigoriev I.V."/>
            <person name="Crous P."/>
            <person name="Smith M.E."/>
        </authorList>
    </citation>
    <scope>NUCLEOTIDE SEQUENCE</scope>
    <source>
        <strain evidence="1">RSA 2271</strain>
    </source>
</reference>
<evidence type="ECO:0000313" key="1">
    <source>
        <dbReference type="EMBL" id="KAJ1673707.1"/>
    </source>
</evidence>
<accession>A0ACC1HEN9</accession>
<gene>
    <name evidence="1" type="ORF">EV182_004714</name>
</gene>
<organism evidence="1 2">
    <name type="scientific">Spiromyces aspiralis</name>
    <dbReference type="NCBI Taxonomy" id="68401"/>
    <lineage>
        <taxon>Eukaryota</taxon>
        <taxon>Fungi</taxon>
        <taxon>Fungi incertae sedis</taxon>
        <taxon>Zoopagomycota</taxon>
        <taxon>Kickxellomycotina</taxon>
        <taxon>Kickxellomycetes</taxon>
        <taxon>Kickxellales</taxon>
        <taxon>Kickxellaceae</taxon>
        <taxon>Spiromyces</taxon>
    </lineage>
</organism>
<evidence type="ECO:0000313" key="2">
    <source>
        <dbReference type="Proteomes" id="UP001145114"/>
    </source>
</evidence>